<accession>A0A4R6YIM4</accession>
<protein>
    <submittedName>
        <fullName evidence="2">Uncharacterized protein</fullName>
    </submittedName>
</protein>
<keyword evidence="1" id="KW-1133">Transmembrane helix</keyword>
<proteinExistence type="predicted"/>
<evidence type="ECO:0000313" key="2">
    <source>
        <dbReference type="EMBL" id="TDR36530.1"/>
    </source>
</evidence>
<reference evidence="2 3" key="1">
    <citation type="submission" date="2019-03" db="EMBL/GenBank/DDBJ databases">
        <title>Genomic Encyclopedia of Type Strains, Phase IV (KMG-IV): sequencing the most valuable type-strain genomes for metagenomic binning, comparative biology and taxonomic classification.</title>
        <authorList>
            <person name="Goeker M."/>
        </authorList>
    </citation>
    <scope>NUCLEOTIDE SEQUENCE [LARGE SCALE GENOMIC DNA]</scope>
    <source>
        <strain evidence="2 3">DSM 11603</strain>
    </source>
</reference>
<comment type="caution">
    <text evidence="2">The sequence shown here is derived from an EMBL/GenBank/DDBJ whole genome shotgun (WGS) entry which is preliminary data.</text>
</comment>
<evidence type="ECO:0000313" key="3">
    <source>
        <dbReference type="Proteomes" id="UP000294958"/>
    </source>
</evidence>
<gene>
    <name evidence="2" type="ORF">DES43_105197</name>
</gene>
<dbReference type="EMBL" id="SNZF01000005">
    <property type="protein sequence ID" value="TDR36530.1"/>
    <property type="molecule type" value="Genomic_DNA"/>
</dbReference>
<feature type="transmembrane region" description="Helical" evidence="1">
    <location>
        <begin position="20"/>
        <end position="36"/>
    </location>
</feature>
<evidence type="ECO:0000256" key="1">
    <source>
        <dbReference type="SAM" id="Phobius"/>
    </source>
</evidence>
<dbReference type="AlphaFoldDB" id="A0A4R6YIM4"/>
<organism evidence="2 3">
    <name type="scientific">Aquamicrobium defluvii</name>
    <dbReference type="NCBI Taxonomy" id="69279"/>
    <lineage>
        <taxon>Bacteria</taxon>
        <taxon>Pseudomonadati</taxon>
        <taxon>Pseudomonadota</taxon>
        <taxon>Alphaproteobacteria</taxon>
        <taxon>Hyphomicrobiales</taxon>
        <taxon>Phyllobacteriaceae</taxon>
        <taxon>Aquamicrobium</taxon>
    </lineage>
</organism>
<keyword evidence="1" id="KW-0812">Transmembrane</keyword>
<dbReference type="Proteomes" id="UP000294958">
    <property type="component" value="Unassembled WGS sequence"/>
</dbReference>
<keyword evidence="3" id="KW-1185">Reference proteome</keyword>
<keyword evidence="1" id="KW-0472">Membrane</keyword>
<name>A0A4R6YIM4_9HYPH</name>
<sequence length="38" mass="4021">MTGYEKSPDYGGPPVRKGSLIAFLLIVIAIAVFLAVRG</sequence>